<reference evidence="2 3" key="1">
    <citation type="journal article" date="2014" name="Agronomy (Basel)">
        <title>A Draft Genome Sequence for Ensete ventricosum, the Drought-Tolerant Tree Against Hunger.</title>
        <authorList>
            <person name="Harrison J."/>
            <person name="Moore K.A."/>
            <person name="Paszkiewicz K."/>
            <person name="Jones T."/>
            <person name="Grant M."/>
            <person name="Ambacheew D."/>
            <person name="Muzemil S."/>
            <person name="Studholme D.J."/>
        </authorList>
    </citation>
    <scope>NUCLEOTIDE SEQUENCE [LARGE SCALE GENOMIC DNA]</scope>
</reference>
<gene>
    <name evidence="2" type="ORF">B296_00028709</name>
</gene>
<dbReference type="Proteomes" id="UP000287651">
    <property type="component" value="Unassembled WGS sequence"/>
</dbReference>
<accession>A0A426YGW6</accession>
<organism evidence="2 3">
    <name type="scientific">Ensete ventricosum</name>
    <name type="common">Abyssinian banana</name>
    <name type="synonym">Musa ensete</name>
    <dbReference type="NCBI Taxonomy" id="4639"/>
    <lineage>
        <taxon>Eukaryota</taxon>
        <taxon>Viridiplantae</taxon>
        <taxon>Streptophyta</taxon>
        <taxon>Embryophyta</taxon>
        <taxon>Tracheophyta</taxon>
        <taxon>Spermatophyta</taxon>
        <taxon>Magnoliopsida</taxon>
        <taxon>Liliopsida</taxon>
        <taxon>Zingiberales</taxon>
        <taxon>Musaceae</taxon>
        <taxon>Ensete</taxon>
    </lineage>
</organism>
<protein>
    <submittedName>
        <fullName evidence="2">Uncharacterized protein</fullName>
    </submittedName>
</protein>
<evidence type="ECO:0000313" key="2">
    <source>
        <dbReference type="EMBL" id="RRT50992.1"/>
    </source>
</evidence>
<name>A0A426YGW6_ENSVE</name>
<evidence type="ECO:0000256" key="1">
    <source>
        <dbReference type="SAM" id="MobiDB-lite"/>
    </source>
</evidence>
<dbReference type="EMBL" id="AMZH03012452">
    <property type="protein sequence ID" value="RRT50992.1"/>
    <property type="molecule type" value="Genomic_DNA"/>
</dbReference>
<feature type="region of interest" description="Disordered" evidence="1">
    <location>
        <begin position="96"/>
        <end position="120"/>
    </location>
</feature>
<evidence type="ECO:0000313" key="3">
    <source>
        <dbReference type="Proteomes" id="UP000287651"/>
    </source>
</evidence>
<proteinExistence type="predicted"/>
<sequence length="120" mass="13350">MEGSLQLEREQTLAILIGGDKGWFAGWQIIEGMGDGDCTTRKQWLAVPSPTKVRLRAIACSRGSARQWLLGFQISRLEGMLPYEDASCVISDVGAVEERDSDRGSGKQKNMEEEKRIYAN</sequence>
<comment type="caution">
    <text evidence="2">The sequence shown here is derived from an EMBL/GenBank/DDBJ whole genome shotgun (WGS) entry which is preliminary data.</text>
</comment>
<dbReference type="AlphaFoldDB" id="A0A426YGW6"/>